<dbReference type="Proteomes" id="UP000330809">
    <property type="component" value="Unassembled WGS sequence"/>
</dbReference>
<gene>
    <name evidence="1" type="ORF">NCTC10754_04801</name>
</gene>
<evidence type="ECO:0000313" key="1">
    <source>
        <dbReference type="EMBL" id="VFB22116.1"/>
    </source>
</evidence>
<dbReference type="EMBL" id="CAACYJ010000040">
    <property type="protein sequence ID" value="VFB22116.1"/>
    <property type="molecule type" value="Genomic_DNA"/>
</dbReference>
<evidence type="ECO:0000313" key="2">
    <source>
        <dbReference type="Proteomes" id="UP000330809"/>
    </source>
</evidence>
<protein>
    <submittedName>
        <fullName evidence="1">Uncharacterized protein</fullName>
    </submittedName>
</protein>
<accession>A0A449IRQ8</accession>
<reference evidence="1 2" key="1">
    <citation type="submission" date="2019-02" db="EMBL/GenBank/DDBJ databases">
        <authorList>
            <consortium name="Pathogen Informatics"/>
        </authorList>
    </citation>
    <scope>NUCLEOTIDE SEQUENCE [LARGE SCALE GENOMIC DNA]</scope>
    <source>
        <strain evidence="1 2">3012STDY7103891</strain>
    </source>
</reference>
<name>A0A449IRQ8_PSEFR</name>
<proteinExistence type="predicted"/>
<organism evidence="1 2">
    <name type="scientific">Pseudomonas fragi</name>
    <dbReference type="NCBI Taxonomy" id="296"/>
    <lineage>
        <taxon>Bacteria</taxon>
        <taxon>Pseudomonadati</taxon>
        <taxon>Pseudomonadota</taxon>
        <taxon>Gammaproteobacteria</taxon>
        <taxon>Pseudomonadales</taxon>
        <taxon>Pseudomonadaceae</taxon>
        <taxon>Pseudomonas</taxon>
    </lineage>
</organism>
<sequence length="74" mass="8083">MPGHVAKMASLFKGFDLLALPGVPSTAMAIDVREVWVGEKDIVVRPRYSVTPRLEPHRFASDQPASLPACQPAR</sequence>
<dbReference type="AlphaFoldDB" id="A0A449IRQ8"/>